<dbReference type="Pfam" id="PF01734">
    <property type="entry name" value="Patatin"/>
    <property type="match status" value="1"/>
</dbReference>
<evidence type="ECO:0000256" key="1">
    <source>
        <dbReference type="ARBA" id="ARBA00022801"/>
    </source>
</evidence>
<sequence length="293" mass="31138">MTSEPHAQPPTQRPRTAFVLGGGGLLGAAEVGMLRALVEAGVRPDLVIGTSIGAANGALVADDPTMAGVDRLEALWSDADEGPFSGSWLERAQTVTRTAWRTRTALYGHKALQVLVERHLTVTLIEDLQVPFMCCAASIERAAEHWFTSGPIVPAVLASSAVPGLFPAYEIDGEHFIDGGIVNSIPLDRARKAGAERVFVLQVGRVEQPLSPATNPLEVGLVAFEVARRARFTASLARSQGELEVHVLPTGGTAPRYNERASLGYRDTSRIPERIAAARNASTAYLADLGITG</sequence>
<evidence type="ECO:0000256" key="4">
    <source>
        <dbReference type="PROSITE-ProRule" id="PRU01161"/>
    </source>
</evidence>
<name>A0ABW1T089_9ACTN</name>
<comment type="caution">
    <text evidence="6">The sequence shown here is derived from an EMBL/GenBank/DDBJ whole genome shotgun (WGS) entry which is preliminary data.</text>
</comment>
<feature type="short sequence motif" description="DGA/G" evidence="4">
    <location>
        <begin position="178"/>
        <end position="180"/>
    </location>
</feature>
<dbReference type="PANTHER" id="PTHR14226">
    <property type="entry name" value="NEUROPATHY TARGET ESTERASE/SWISS CHEESE D.MELANOGASTER"/>
    <property type="match status" value="1"/>
</dbReference>
<dbReference type="PROSITE" id="PS51635">
    <property type="entry name" value="PNPLA"/>
    <property type="match status" value="1"/>
</dbReference>
<evidence type="ECO:0000313" key="6">
    <source>
        <dbReference type="EMBL" id="MFC6238131.1"/>
    </source>
</evidence>
<proteinExistence type="predicted"/>
<keyword evidence="2 4" id="KW-0442">Lipid degradation</keyword>
<evidence type="ECO:0000313" key="7">
    <source>
        <dbReference type="Proteomes" id="UP001596138"/>
    </source>
</evidence>
<feature type="domain" description="PNPLA" evidence="5">
    <location>
        <begin position="18"/>
        <end position="191"/>
    </location>
</feature>
<dbReference type="Proteomes" id="UP001596138">
    <property type="component" value="Unassembled WGS sequence"/>
</dbReference>
<dbReference type="Gene3D" id="3.40.1090.10">
    <property type="entry name" value="Cytosolic phospholipase A2 catalytic domain"/>
    <property type="match status" value="2"/>
</dbReference>
<evidence type="ECO:0000256" key="3">
    <source>
        <dbReference type="ARBA" id="ARBA00023098"/>
    </source>
</evidence>
<dbReference type="RefSeq" id="WP_386766068.1">
    <property type="nucleotide sequence ID" value="NZ_JBHSTI010000008.1"/>
</dbReference>
<dbReference type="InterPro" id="IPR050301">
    <property type="entry name" value="NTE"/>
</dbReference>
<protein>
    <submittedName>
        <fullName evidence="6">Patatin-like phospholipase family protein</fullName>
    </submittedName>
</protein>
<dbReference type="SUPFAM" id="SSF52151">
    <property type="entry name" value="FabD/lysophospholipase-like"/>
    <property type="match status" value="1"/>
</dbReference>
<dbReference type="PANTHER" id="PTHR14226:SF29">
    <property type="entry name" value="NEUROPATHY TARGET ESTERASE SWS"/>
    <property type="match status" value="1"/>
</dbReference>
<accession>A0ABW1T089</accession>
<feature type="short sequence motif" description="GXGXXG" evidence="4">
    <location>
        <begin position="22"/>
        <end position="27"/>
    </location>
</feature>
<dbReference type="EMBL" id="JBHSTI010000008">
    <property type="protein sequence ID" value="MFC6238131.1"/>
    <property type="molecule type" value="Genomic_DNA"/>
</dbReference>
<reference evidence="7" key="1">
    <citation type="journal article" date="2019" name="Int. J. Syst. Evol. Microbiol.">
        <title>The Global Catalogue of Microorganisms (GCM) 10K type strain sequencing project: providing services to taxonomists for standard genome sequencing and annotation.</title>
        <authorList>
            <consortium name="The Broad Institute Genomics Platform"/>
            <consortium name="The Broad Institute Genome Sequencing Center for Infectious Disease"/>
            <person name="Wu L."/>
            <person name="Ma J."/>
        </authorList>
    </citation>
    <scope>NUCLEOTIDE SEQUENCE [LARGE SCALE GENOMIC DNA]</scope>
    <source>
        <strain evidence="7">CGMCC 4.7317</strain>
    </source>
</reference>
<evidence type="ECO:0000259" key="5">
    <source>
        <dbReference type="PROSITE" id="PS51635"/>
    </source>
</evidence>
<gene>
    <name evidence="6" type="ORF">ACFQGU_09585</name>
</gene>
<keyword evidence="7" id="KW-1185">Reference proteome</keyword>
<keyword evidence="3 4" id="KW-0443">Lipid metabolism</keyword>
<keyword evidence="1 4" id="KW-0378">Hydrolase</keyword>
<feature type="active site" description="Nucleophile" evidence="4">
    <location>
        <position position="51"/>
    </location>
</feature>
<evidence type="ECO:0000256" key="2">
    <source>
        <dbReference type="ARBA" id="ARBA00022963"/>
    </source>
</evidence>
<dbReference type="InterPro" id="IPR002641">
    <property type="entry name" value="PNPLA_dom"/>
</dbReference>
<feature type="active site" description="Proton acceptor" evidence="4">
    <location>
        <position position="178"/>
    </location>
</feature>
<feature type="short sequence motif" description="GXSXG" evidence="4">
    <location>
        <begin position="49"/>
        <end position="53"/>
    </location>
</feature>
<organism evidence="6 7">
    <name type="scientific">Longivirga aurantiaca</name>
    <dbReference type="NCBI Taxonomy" id="1837743"/>
    <lineage>
        <taxon>Bacteria</taxon>
        <taxon>Bacillati</taxon>
        <taxon>Actinomycetota</taxon>
        <taxon>Actinomycetes</taxon>
        <taxon>Sporichthyales</taxon>
        <taxon>Sporichthyaceae</taxon>
        <taxon>Longivirga</taxon>
    </lineage>
</organism>
<dbReference type="InterPro" id="IPR016035">
    <property type="entry name" value="Acyl_Trfase/lysoPLipase"/>
</dbReference>